<name>A0ABN0W9U4_9ACTN</name>
<dbReference type="InterPro" id="IPR043917">
    <property type="entry name" value="DUF5753"/>
</dbReference>
<dbReference type="RefSeq" id="WP_252806706.1">
    <property type="nucleotide sequence ID" value="NZ_BAAABM010000015.1"/>
</dbReference>
<dbReference type="Proteomes" id="UP001501822">
    <property type="component" value="Unassembled WGS sequence"/>
</dbReference>
<dbReference type="Pfam" id="PF13560">
    <property type="entry name" value="HTH_31"/>
    <property type="match status" value="1"/>
</dbReference>
<feature type="domain" description="HTH cro/C1-type" evidence="1">
    <location>
        <begin position="18"/>
        <end position="71"/>
    </location>
</feature>
<dbReference type="CDD" id="cd00093">
    <property type="entry name" value="HTH_XRE"/>
    <property type="match status" value="1"/>
</dbReference>
<dbReference type="InterPro" id="IPR010982">
    <property type="entry name" value="Lambda_DNA-bd_dom_sf"/>
</dbReference>
<accession>A0ABN0W9U4</accession>
<organism evidence="2 3">
    <name type="scientific">Actinoallomurus spadix</name>
    <dbReference type="NCBI Taxonomy" id="79912"/>
    <lineage>
        <taxon>Bacteria</taxon>
        <taxon>Bacillati</taxon>
        <taxon>Actinomycetota</taxon>
        <taxon>Actinomycetes</taxon>
        <taxon>Streptosporangiales</taxon>
        <taxon>Thermomonosporaceae</taxon>
        <taxon>Actinoallomurus</taxon>
    </lineage>
</organism>
<dbReference type="SMART" id="SM00530">
    <property type="entry name" value="HTH_XRE"/>
    <property type="match status" value="1"/>
</dbReference>
<dbReference type="SUPFAM" id="SSF47413">
    <property type="entry name" value="lambda repressor-like DNA-binding domains"/>
    <property type="match status" value="1"/>
</dbReference>
<keyword evidence="3" id="KW-1185">Reference proteome</keyword>
<dbReference type="EMBL" id="BAAABM010000015">
    <property type="protein sequence ID" value="GAA0330230.1"/>
    <property type="molecule type" value="Genomic_DNA"/>
</dbReference>
<comment type="caution">
    <text evidence="2">The sequence shown here is derived from an EMBL/GenBank/DDBJ whole genome shotgun (WGS) entry which is preliminary data.</text>
</comment>
<dbReference type="InterPro" id="IPR001387">
    <property type="entry name" value="Cro/C1-type_HTH"/>
</dbReference>
<proteinExistence type="predicted"/>
<sequence>MVIGKKRPKTLELFGSEVKRYRSMAGLSQDQLGEKVPICGSHVGKIERGETRCDRAIAVKLDEILDTRGALPSLWDELVLDAAFPVWFDWPEVESEADFLGSYQCLVVDGLLQTEDYASALLGGDKAATAARIKRQAILSREDPPPPRISALLAEGVLRNQIGDRDTMRGQLEHLLAISSPRLTVQMVPGPLRPGDTAGAFVLATLRDRTELAYVESAVRGITVSEADDIRLLSEVYDDIRSRALPVGMSKELISRILEEQWM</sequence>
<evidence type="ECO:0000313" key="2">
    <source>
        <dbReference type="EMBL" id="GAA0330230.1"/>
    </source>
</evidence>
<dbReference type="Pfam" id="PF19054">
    <property type="entry name" value="DUF5753"/>
    <property type="match status" value="1"/>
</dbReference>
<evidence type="ECO:0000259" key="1">
    <source>
        <dbReference type="PROSITE" id="PS50943"/>
    </source>
</evidence>
<gene>
    <name evidence="2" type="ORF">GCM10010151_20070</name>
</gene>
<protein>
    <submittedName>
        <fullName evidence="2">Helix-turn-helix transcriptional regulator</fullName>
    </submittedName>
</protein>
<dbReference type="PROSITE" id="PS50943">
    <property type="entry name" value="HTH_CROC1"/>
    <property type="match status" value="1"/>
</dbReference>
<reference evidence="2 3" key="1">
    <citation type="journal article" date="2019" name="Int. J. Syst. Evol. Microbiol.">
        <title>The Global Catalogue of Microorganisms (GCM) 10K type strain sequencing project: providing services to taxonomists for standard genome sequencing and annotation.</title>
        <authorList>
            <consortium name="The Broad Institute Genomics Platform"/>
            <consortium name="The Broad Institute Genome Sequencing Center for Infectious Disease"/>
            <person name="Wu L."/>
            <person name="Ma J."/>
        </authorList>
    </citation>
    <scope>NUCLEOTIDE SEQUENCE [LARGE SCALE GENOMIC DNA]</scope>
    <source>
        <strain evidence="2 3">JCM 3146</strain>
    </source>
</reference>
<evidence type="ECO:0000313" key="3">
    <source>
        <dbReference type="Proteomes" id="UP001501822"/>
    </source>
</evidence>
<dbReference type="Gene3D" id="1.10.260.40">
    <property type="entry name" value="lambda repressor-like DNA-binding domains"/>
    <property type="match status" value="1"/>
</dbReference>